<organism evidence="8 9">
    <name type="scientific">Plectus sambesii</name>
    <dbReference type="NCBI Taxonomy" id="2011161"/>
    <lineage>
        <taxon>Eukaryota</taxon>
        <taxon>Metazoa</taxon>
        <taxon>Ecdysozoa</taxon>
        <taxon>Nematoda</taxon>
        <taxon>Chromadorea</taxon>
        <taxon>Plectida</taxon>
        <taxon>Plectina</taxon>
        <taxon>Plectoidea</taxon>
        <taxon>Plectidae</taxon>
        <taxon>Plectus</taxon>
    </lineage>
</organism>
<dbReference type="Pfam" id="PF11594">
    <property type="entry name" value="Med28"/>
    <property type="match status" value="1"/>
</dbReference>
<dbReference type="WBParaSite" id="PSAMB.scaffold1387size32261.g12807.t1">
    <property type="protein sequence ID" value="PSAMB.scaffold1387size32261.g12807.t1"/>
    <property type="gene ID" value="PSAMB.scaffold1387size32261.g12807"/>
</dbReference>
<comment type="similarity">
    <text evidence="2">Belongs to the Mediator complex subunit 28 family.</text>
</comment>
<comment type="subcellular location">
    <subcellularLocation>
        <location evidence="1">Nucleus</location>
    </subcellularLocation>
</comment>
<feature type="region of interest" description="Disordered" evidence="7">
    <location>
        <begin position="1"/>
        <end position="23"/>
    </location>
</feature>
<keyword evidence="4" id="KW-0175">Coiled coil</keyword>
<evidence type="ECO:0000256" key="7">
    <source>
        <dbReference type="SAM" id="MobiDB-lite"/>
    </source>
</evidence>
<evidence type="ECO:0000313" key="8">
    <source>
        <dbReference type="Proteomes" id="UP000887566"/>
    </source>
</evidence>
<accession>A0A914UZ91</accession>
<keyword evidence="5" id="KW-0804">Transcription</keyword>
<proteinExistence type="inferred from homology"/>
<evidence type="ECO:0000256" key="4">
    <source>
        <dbReference type="ARBA" id="ARBA00023054"/>
    </source>
</evidence>
<evidence type="ECO:0000256" key="6">
    <source>
        <dbReference type="ARBA" id="ARBA00023242"/>
    </source>
</evidence>
<evidence type="ECO:0000256" key="2">
    <source>
        <dbReference type="ARBA" id="ARBA00005571"/>
    </source>
</evidence>
<keyword evidence="6" id="KW-0539">Nucleus</keyword>
<protein>
    <submittedName>
        <fullName evidence="9">Uncharacterized protein</fullName>
    </submittedName>
</protein>
<dbReference type="AlphaFoldDB" id="A0A914UZ91"/>
<keyword evidence="3" id="KW-0805">Transcription regulation</keyword>
<dbReference type="InterPro" id="IPR021640">
    <property type="entry name" value="Mediator_Med28"/>
</dbReference>
<evidence type="ECO:0000256" key="5">
    <source>
        <dbReference type="ARBA" id="ARBA00023163"/>
    </source>
</evidence>
<dbReference type="Proteomes" id="UP000887566">
    <property type="component" value="Unplaced"/>
</dbReference>
<evidence type="ECO:0000256" key="3">
    <source>
        <dbReference type="ARBA" id="ARBA00023015"/>
    </source>
</evidence>
<sequence length="248" mass="27326">MTDRLGQTIDLNTPTSETRPRMPSTLSTLSALIQEPDSVDASQQPFLSSGATAADQTTKIKAEVTNVPSPSLDRMPHLKQLIMGSEEDVGMGTALAPEPMDAPEPQDTGDALDKLLADGKPLPETNLGNAVDAFRQRWIELVACTSTKVGYKPPDQEHLKENAELIVAQLADAGRKLDAELARTAIRWTLRRPEMALKEELDALRKTIDRQQTLLARTEGHMNRRLQEFGHEFHNRSHDIHGGPATKL</sequence>
<dbReference type="GO" id="GO:0005634">
    <property type="term" value="C:nucleus"/>
    <property type="evidence" value="ECO:0007669"/>
    <property type="project" value="UniProtKB-SubCell"/>
</dbReference>
<evidence type="ECO:0000256" key="1">
    <source>
        <dbReference type="ARBA" id="ARBA00004123"/>
    </source>
</evidence>
<evidence type="ECO:0000313" key="9">
    <source>
        <dbReference type="WBParaSite" id="PSAMB.scaffold1387size32261.g12807.t1"/>
    </source>
</evidence>
<keyword evidence="8" id="KW-1185">Reference proteome</keyword>
<reference evidence="9" key="1">
    <citation type="submission" date="2022-11" db="UniProtKB">
        <authorList>
            <consortium name="WormBaseParasite"/>
        </authorList>
    </citation>
    <scope>IDENTIFICATION</scope>
</reference>
<name>A0A914UZ91_9BILA</name>